<dbReference type="PANTHER" id="PTHR22870:SF466">
    <property type="entry name" value="ANKYRIN REPEAT-CONTAINING PROTEIN"/>
    <property type="match status" value="1"/>
</dbReference>
<dbReference type="EMBL" id="JANTQA010000029">
    <property type="protein sequence ID" value="KAJ3441889.1"/>
    <property type="molecule type" value="Genomic_DNA"/>
</dbReference>
<dbReference type="InterPro" id="IPR000210">
    <property type="entry name" value="BTB/POZ_dom"/>
</dbReference>
<dbReference type="PROSITE" id="PS50012">
    <property type="entry name" value="RCC1_3"/>
    <property type="match status" value="2"/>
</dbReference>
<organism evidence="5 6">
    <name type="scientific">Anaeramoeba flamelloides</name>
    <dbReference type="NCBI Taxonomy" id="1746091"/>
    <lineage>
        <taxon>Eukaryota</taxon>
        <taxon>Metamonada</taxon>
        <taxon>Anaeramoebidae</taxon>
        <taxon>Anaeramoeba</taxon>
    </lineage>
</organism>
<dbReference type="InterPro" id="IPR051210">
    <property type="entry name" value="Ub_ligase/GEF_domain"/>
</dbReference>
<accession>A0AAV7ZL22</accession>
<dbReference type="Pfam" id="PF00651">
    <property type="entry name" value="BTB"/>
    <property type="match status" value="1"/>
</dbReference>
<sequence>MNWLVWGKQQNRLAISNNIGECRKPQTPTLLEKHTVVDVATSSSNTVWVLDNGNIVNKNTNKTYTQATFVQVEAGDKHFIALSNDGLVFTWGSQTASCMGHTTNTIAEPKELTYFKDKKISKVYAGNYYCMCLSEETGILYGFGHNGNGDLGNGNSSTVKTPTKLHENVEKVWMGFCWNTFLQYKDGKVKAFGYGGSGSLGTPQTNVQTPVEMNFPFDNSKLKKIQTGYTFSAALTTDNKVYGCGENTKVGTNSTYNSWKEIEFFKDIPIVDIACGQYYTMFIGEDGTIYEVGNCSGWGTGSKIKKLDFKIEDNYEKIYAGYNYNMFVKLVSKTFNSDLEKILESGDFTDLEICDTPVHKFWIETRLQKKMDQRIENFFSQFSKEDFKLILDWIYTEKVSQKEPLKSFFKEFSIDPKVRSIENDLLKLYKDEDSKDFTILVPVEEDEDEDEDEDEEQDEEEQEEEVDEFLVHKFILQVSCGIYREMFKNVKSESKEVKDFSKKSPDSFEVFIKYLYTGEVELNADCIPELIVEDLSDAIDYFQLNPKSNINRKIENLKKQFDLN</sequence>
<dbReference type="InterPro" id="IPR011333">
    <property type="entry name" value="SKP1/BTB/POZ_sf"/>
</dbReference>
<feature type="repeat" description="RCC1" evidence="2">
    <location>
        <begin position="86"/>
        <end position="136"/>
    </location>
</feature>
<evidence type="ECO:0000256" key="2">
    <source>
        <dbReference type="PROSITE-ProRule" id="PRU00235"/>
    </source>
</evidence>
<dbReference type="PRINTS" id="PR00633">
    <property type="entry name" value="RCCNDNSATION"/>
</dbReference>
<feature type="repeat" description="RCC1" evidence="2">
    <location>
        <begin position="187"/>
        <end position="238"/>
    </location>
</feature>
<evidence type="ECO:0000256" key="3">
    <source>
        <dbReference type="SAM" id="MobiDB-lite"/>
    </source>
</evidence>
<dbReference type="Proteomes" id="UP001146793">
    <property type="component" value="Unassembled WGS sequence"/>
</dbReference>
<protein>
    <submittedName>
        <fullName evidence="5">Btk-binding protein-related</fullName>
    </submittedName>
</protein>
<feature type="compositionally biased region" description="Acidic residues" evidence="3">
    <location>
        <begin position="443"/>
        <end position="466"/>
    </location>
</feature>
<evidence type="ECO:0000256" key="1">
    <source>
        <dbReference type="ARBA" id="ARBA00022737"/>
    </source>
</evidence>
<evidence type="ECO:0000259" key="4">
    <source>
        <dbReference type="PROSITE" id="PS50097"/>
    </source>
</evidence>
<dbReference type="Gene3D" id="3.30.710.10">
    <property type="entry name" value="Potassium Channel Kv1.1, Chain A"/>
    <property type="match status" value="1"/>
</dbReference>
<feature type="region of interest" description="Disordered" evidence="3">
    <location>
        <begin position="441"/>
        <end position="466"/>
    </location>
</feature>
<evidence type="ECO:0000313" key="5">
    <source>
        <dbReference type="EMBL" id="KAJ3441889.1"/>
    </source>
</evidence>
<dbReference type="InterPro" id="IPR009091">
    <property type="entry name" value="RCC1/BLIP-II"/>
</dbReference>
<dbReference type="SUPFAM" id="SSF54695">
    <property type="entry name" value="POZ domain"/>
    <property type="match status" value="1"/>
</dbReference>
<dbReference type="Pfam" id="PF00415">
    <property type="entry name" value="RCC1"/>
    <property type="match status" value="1"/>
</dbReference>
<dbReference type="Pfam" id="PF13540">
    <property type="entry name" value="RCC1_2"/>
    <property type="match status" value="1"/>
</dbReference>
<dbReference type="CDD" id="cd18186">
    <property type="entry name" value="BTB_POZ_ZBTB_KLHL-like"/>
    <property type="match status" value="1"/>
</dbReference>
<dbReference type="InterPro" id="IPR000408">
    <property type="entry name" value="Reg_chr_condens"/>
</dbReference>
<dbReference type="SUPFAM" id="SSF50985">
    <property type="entry name" value="RCC1/BLIP-II"/>
    <property type="match status" value="1"/>
</dbReference>
<keyword evidence="1" id="KW-0677">Repeat</keyword>
<comment type="caution">
    <text evidence="5">The sequence shown here is derived from an EMBL/GenBank/DDBJ whole genome shotgun (WGS) entry which is preliminary data.</text>
</comment>
<evidence type="ECO:0000313" key="6">
    <source>
        <dbReference type="Proteomes" id="UP001146793"/>
    </source>
</evidence>
<dbReference type="AlphaFoldDB" id="A0AAV7ZL22"/>
<reference evidence="5" key="1">
    <citation type="submission" date="2022-08" db="EMBL/GenBank/DDBJ databases">
        <title>Novel sulphate-reducing endosymbionts in the free-living metamonad Anaeramoeba.</title>
        <authorList>
            <person name="Jerlstrom-Hultqvist J."/>
            <person name="Cepicka I."/>
            <person name="Gallot-Lavallee L."/>
            <person name="Salas-Leiva D."/>
            <person name="Curtis B.A."/>
            <person name="Zahonova K."/>
            <person name="Pipaliya S."/>
            <person name="Dacks J."/>
            <person name="Roger A.J."/>
        </authorList>
    </citation>
    <scope>NUCLEOTIDE SEQUENCE</scope>
    <source>
        <strain evidence="5">Busselton2</strain>
    </source>
</reference>
<dbReference type="PANTHER" id="PTHR22870">
    <property type="entry name" value="REGULATOR OF CHROMOSOME CONDENSATION"/>
    <property type="match status" value="1"/>
</dbReference>
<feature type="domain" description="BTB" evidence="4">
    <location>
        <begin position="468"/>
        <end position="524"/>
    </location>
</feature>
<proteinExistence type="predicted"/>
<dbReference type="Gene3D" id="2.130.10.30">
    <property type="entry name" value="Regulator of chromosome condensation 1/beta-lactamase-inhibitor protein II"/>
    <property type="match status" value="1"/>
</dbReference>
<gene>
    <name evidence="5" type="ORF">M0812_13909</name>
</gene>
<dbReference type="PROSITE" id="PS50097">
    <property type="entry name" value="BTB"/>
    <property type="match status" value="1"/>
</dbReference>
<name>A0AAV7ZL22_9EUKA</name>